<organism evidence="2 3">
    <name type="scientific">Laodelphax striatellus</name>
    <name type="common">Small brown planthopper</name>
    <name type="synonym">Delphax striatella</name>
    <dbReference type="NCBI Taxonomy" id="195883"/>
    <lineage>
        <taxon>Eukaryota</taxon>
        <taxon>Metazoa</taxon>
        <taxon>Ecdysozoa</taxon>
        <taxon>Arthropoda</taxon>
        <taxon>Hexapoda</taxon>
        <taxon>Insecta</taxon>
        <taxon>Pterygota</taxon>
        <taxon>Neoptera</taxon>
        <taxon>Paraneoptera</taxon>
        <taxon>Hemiptera</taxon>
        <taxon>Auchenorrhyncha</taxon>
        <taxon>Fulgoroidea</taxon>
        <taxon>Delphacidae</taxon>
        <taxon>Criomorphinae</taxon>
        <taxon>Laodelphax</taxon>
    </lineage>
</organism>
<dbReference type="OrthoDB" id="8300278at2759"/>
<feature type="region of interest" description="Disordered" evidence="1">
    <location>
        <begin position="1"/>
        <end position="27"/>
    </location>
</feature>
<dbReference type="EMBL" id="QKKF02007442">
    <property type="protein sequence ID" value="RZF45983.1"/>
    <property type="molecule type" value="Genomic_DNA"/>
</dbReference>
<dbReference type="Gene3D" id="1.10.150.120">
    <property type="entry name" value="[2Fe-2S]-binding domain"/>
    <property type="match status" value="1"/>
</dbReference>
<reference evidence="2 3" key="1">
    <citation type="journal article" date="2017" name="Gigascience">
        <title>Genome sequence of the small brown planthopper, Laodelphax striatellus.</title>
        <authorList>
            <person name="Zhu J."/>
            <person name="Jiang F."/>
            <person name="Wang X."/>
            <person name="Yang P."/>
            <person name="Bao Y."/>
            <person name="Zhao W."/>
            <person name="Wang W."/>
            <person name="Lu H."/>
            <person name="Wang Q."/>
            <person name="Cui N."/>
            <person name="Li J."/>
            <person name="Chen X."/>
            <person name="Luo L."/>
            <person name="Yu J."/>
            <person name="Kang L."/>
            <person name="Cui F."/>
        </authorList>
    </citation>
    <scope>NUCLEOTIDE SEQUENCE [LARGE SCALE GENOMIC DNA]</scope>
    <source>
        <strain evidence="2">Lst14</strain>
    </source>
</reference>
<feature type="region of interest" description="Disordered" evidence="1">
    <location>
        <begin position="64"/>
        <end position="94"/>
    </location>
</feature>
<accession>A0A482XJF7</accession>
<dbReference type="Proteomes" id="UP000291343">
    <property type="component" value="Unassembled WGS sequence"/>
</dbReference>
<comment type="caution">
    <text evidence="2">The sequence shown here is derived from an EMBL/GenBank/DDBJ whole genome shotgun (WGS) entry which is preliminary data.</text>
</comment>
<evidence type="ECO:0000313" key="3">
    <source>
        <dbReference type="Proteomes" id="UP000291343"/>
    </source>
</evidence>
<dbReference type="AlphaFoldDB" id="A0A482XJF7"/>
<evidence type="ECO:0000256" key="1">
    <source>
        <dbReference type="SAM" id="MobiDB-lite"/>
    </source>
</evidence>
<proteinExistence type="predicted"/>
<sequence length="94" mass="9873">MNGENGCGMGEQCCRRTGKSPPLTNGAATANGVAATCNGNGTETSQDVNRPAALFDASEFLPYDPSQEPIFPPELQIGGLFLPENSDDTDRSNH</sequence>
<dbReference type="STRING" id="195883.A0A482XJF7"/>
<protein>
    <submittedName>
        <fullName evidence="2">Uncharacterized protein</fullName>
    </submittedName>
</protein>
<evidence type="ECO:0000313" key="2">
    <source>
        <dbReference type="EMBL" id="RZF45983.1"/>
    </source>
</evidence>
<dbReference type="InParanoid" id="A0A482XJF7"/>
<name>A0A482XJF7_LAOST</name>
<keyword evidence="3" id="KW-1185">Reference proteome</keyword>
<gene>
    <name evidence="2" type="ORF">LSTR_LSTR016155</name>
</gene>